<evidence type="ECO:0000256" key="1">
    <source>
        <dbReference type="SAM" id="MobiDB-lite"/>
    </source>
</evidence>
<name>A0ABU1VKW4_9GAMM</name>
<evidence type="ECO:0000313" key="2">
    <source>
        <dbReference type="EMBL" id="MDR7097828.1"/>
    </source>
</evidence>
<proteinExistence type="predicted"/>
<evidence type="ECO:0000313" key="3">
    <source>
        <dbReference type="Proteomes" id="UP001267878"/>
    </source>
</evidence>
<organism evidence="2 3">
    <name type="scientific">Agrilutibacter niabensis</name>
    <dbReference type="NCBI Taxonomy" id="380628"/>
    <lineage>
        <taxon>Bacteria</taxon>
        <taxon>Pseudomonadati</taxon>
        <taxon>Pseudomonadota</taxon>
        <taxon>Gammaproteobacteria</taxon>
        <taxon>Lysobacterales</taxon>
        <taxon>Lysobacteraceae</taxon>
        <taxon>Agrilutibacter</taxon>
    </lineage>
</organism>
<dbReference type="Proteomes" id="UP001267878">
    <property type="component" value="Unassembled WGS sequence"/>
</dbReference>
<accession>A0ABU1VKW4</accession>
<reference evidence="2 3" key="1">
    <citation type="submission" date="2023-07" db="EMBL/GenBank/DDBJ databases">
        <title>Sorghum-associated microbial communities from plants grown in Nebraska, USA.</title>
        <authorList>
            <person name="Schachtman D."/>
        </authorList>
    </citation>
    <scope>NUCLEOTIDE SEQUENCE [LARGE SCALE GENOMIC DNA]</scope>
    <source>
        <strain evidence="2 3">BE187</strain>
    </source>
</reference>
<feature type="region of interest" description="Disordered" evidence="1">
    <location>
        <begin position="20"/>
        <end position="45"/>
    </location>
</feature>
<comment type="caution">
    <text evidence="2">The sequence shown here is derived from an EMBL/GenBank/DDBJ whole genome shotgun (WGS) entry which is preliminary data.</text>
</comment>
<gene>
    <name evidence="2" type="ORF">J2X04_000175</name>
</gene>
<keyword evidence="3" id="KW-1185">Reference proteome</keyword>
<protein>
    <submittedName>
        <fullName evidence="2">Uncharacterized protein</fullName>
    </submittedName>
</protein>
<sequence length="45" mass="4794">MGIEILGVLWALPGIEERPGVDFMPELDPGDSQDLEASVGEARSP</sequence>
<dbReference type="EMBL" id="JAVDVW010000001">
    <property type="protein sequence ID" value="MDR7097828.1"/>
    <property type="molecule type" value="Genomic_DNA"/>
</dbReference>